<organism evidence="1 2">
    <name type="scientific">Lophiotrema nucula</name>
    <dbReference type="NCBI Taxonomy" id="690887"/>
    <lineage>
        <taxon>Eukaryota</taxon>
        <taxon>Fungi</taxon>
        <taxon>Dikarya</taxon>
        <taxon>Ascomycota</taxon>
        <taxon>Pezizomycotina</taxon>
        <taxon>Dothideomycetes</taxon>
        <taxon>Pleosporomycetidae</taxon>
        <taxon>Pleosporales</taxon>
        <taxon>Lophiotremataceae</taxon>
        <taxon>Lophiotrema</taxon>
    </lineage>
</organism>
<evidence type="ECO:0000313" key="2">
    <source>
        <dbReference type="Proteomes" id="UP000799770"/>
    </source>
</evidence>
<reference evidence="1" key="1">
    <citation type="journal article" date="2020" name="Stud. Mycol.">
        <title>101 Dothideomycetes genomes: a test case for predicting lifestyles and emergence of pathogens.</title>
        <authorList>
            <person name="Haridas S."/>
            <person name="Albert R."/>
            <person name="Binder M."/>
            <person name="Bloem J."/>
            <person name="Labutti K."/>
            <person name="Salamov A."/>
            <person name="Andreopoulos B."/>
            <person name="Baker S."/>
            <person name="Barry K."/>
            <person name="Bills G."/>
            <person name="Bluhm B."/>
            <person name="Cannon C."/>
            <person name="Castanera R."/>
            <person name="Culley D."/>
            <person name="Daum C."/>
            <person name="Ezra D."/>
            <person name="Gonzalez J."/>
            <person name="Henrissat B."/>
            <person name="Kuo A."/>
            <person name="Liang C."/>
            <person name="Lipzen A."/>
            <person name="Lutzoni F."/>
            <person name="Magnuson J."/>
            <person name="Mondo S."/>
            <person name="Nolan M."/>
            <person name="Ohm R."/>
            <person name="Pangilinan J."/>
            <person name="Park H.-J."/>
            <person name="Ramirez L."/>
            <person name="Alfaro M."/>
            <person name="Sun H."/>
            <person name="Tritt A."/>
            <person name="Yoshinaga Y."/>
            <person name="Zwiers L.-H."/>
            <person name="Turgeon B."/>
            <person name="Goodwin S."/>
            <person name="Spatafora J."/>
            <person name="Crous P."/>
            <person name="Grigoriev I."/>
        </authorList>
    </citation>
    <scope>NUCLEOTIDE SEQUENCE</scope>
    <source>
        <strain evidence="1">CBS 627.86</strain>
    </source>
</reference>
<keyword evidence="2" id="KW-1185">Reference proteome</keyword>
<evidence type="ECO:0000313" key="1">
    <source>
        <dbReference type="EMBL" id="KAF2117715.1"/>
    </source>
</evidence>
<dbReference type="Proteomes" id="UP000799770">
    <property type="component" value="Unassembled WGS sequence"/>
</dbReference>
<gene>
    <name evidence="1" type="ORF">BDV96DRAFT_400757</name>
</gene>
<accession>A0A6A5ZES6</accession>
<dbReference type="EMBL" id="ML977318">
    <property type="protein sequence ID" value="KAF2117715.1"/>
    <property type="molecule type" value="Genomic_DNA"/>
</dbReference>
<dbReference type="AlphaFoldDB" id="A0A6A5ZES6"/>
<name>A0A6A5ZES6_9PLEO</name>
<proteinExistence type="predicted"/>
<sequence length="185" mass="20045">MQLQGCTLAVSLGLPMSLHPRIKTLYVRSDGCAFCSSSCCSLSTPQASVAGPLLRSSQIQFNCEFCCSFAILRHYRQKPSAPRCESGNLHALFMSVLAFSSPSGRPSLRLQLRRIQVSQECDLVASSPANSTWVVRGRRHFSIAVVPGSDSLTATNLGGRSPDACVTTHKDFASHNSRLLTQRSV</sequence>
<protein>
    <submittedName>
        <fullName evidence="1">Uncharacterized protein</fullName>
    </submittedName>
</protein>